<evidence type="ECO:0000256" key="1">
    <source>
        <dbReference type="SAM" id="Phobius"/>
    </source>
</evidence>
<proteinExistence type="predicted"/>
<reference evidence="2" key="1">
    <citation type="submission" date="2011-09" db="EMBL/GenBank/DDBJ databases">
        <title>The permanent draft genome of Mucilaginibacter paludis DSM 18603.</title>
        <authorList>
            <consortium name="US DOE Joint Genome Institute (JGI-PGF)"/>
            <person name="Lucas S."/>
            <person name="Han J."/>
            <person name="Lapidus A."/>
            <person name="Bruce D."/>
            <person name="Goodwin L."/>
            <person name="Pitluck S."/>
            <person name="Peters L."/>
            <person name="Kyrpides N."/>
            <person name="Mavromatis K."/>
            <person name="Ivanova N."/>
            <person name="Mikhailova N."/>
            <person name="Held B."/>
            <person name="Detter J.C."/>
            <person name="Tapia R."/>
            <person name="Han C."/>
            <person name="Land M."/>
            <person name="Hauser L."/>
            <person name="Markowitz V."/>
            <person name="Cheng J.-F."/>
            <person name="Hugenholtz P."/>
            <person name="Woyke T."/>
            <person name="Wu D."/>
            <person name="Tindall B."/>
            <person name="Brambilla E."/>
            <person name="Klenk H.-P."/>
            <person name="Eisen J.A."/>
        </authorList>
    </citation>
    <scope>NUCLEOTIDE SEQUENCE [LARGE SCALE GENOMIC DNA]</scope>
    <source>
        <strain evidence="2">DSM 18603</strain>
    </source>
</reference>
<keyword evidence="1" id="KW-0472">Membrane</keyword>
<gene>
    <name evidence="2" type="ORF">Mucpa_2820</name>
</gene>
<organism evidence="2 3">
    <name type="scientific">Mucilaginibacter paludis DSM 18603</name>
    <dbReference type="NCBI Taxonomy" id="714943"/>
    <lineage>
        <taxon>Bacteria</taxon>
        <taxon>Pseudomonadati</taxon>
        <taxon>Bacteroidota</taxon>
        <taxon>Sphingobacteriia</taxon>
        <taxon>Sphingobacteriales</taxon>
        <taxon>Sphingobacteriaceae</taxon>
        <taxon>Mucilaginibacter</taxon>
    </lineage>
</organism>
<evidence type="ECO:0000313" key="2">
    <source>
        <dbReference type="EMBL" id="EHQ26931.1"/>
    </source>
</evidence>
<accession>H1Y8Q9</accession>
<sequence length="132" mass="15468">MNRYGSFFAEFKLSKLDKRILYGIFLSIPFSLLIFVSYNLIFGPDGDQVMRSRDLQENFGGIVDSVYNDNANHNVRIALLKNKYKFSIFRAWEPEIEKGDSLSKKQGSYLVKVFKKDCKVVVLDYWLNYKNK</sequence>
<dbReference type="Proteomes" id="UP000002774">
    <property type="component" value="Chromosome"/>
</dbReference>
<dbReference type="HOGENOM" id="CLU_2048195_0_0_10"/>
<evidence type="ECO:0000313" key="3">
    <source>
        <dbReference type="Proteomes" id="UP000002774"/>
    </source>
</evidence>
<dbReference type="AlphaFoldDB" id="H1Y8Q9"/>
<keyword evidence="1" id="KW-1133">Transmembrane helix</keyword>
<name>H1Y8Q9_9SPHI</name>
<dbReference type="eggNOG" id="ENOG5034AYJ">
    <property type="taxonomic scope" value="Bacteria"/>
</dbReference>
<protein>
    <submittedName>
        <fullName evidence="2">Uncharacterized protein</fullName>
    </submittedName>
</protein>
<keyword evidence="3" id="KW-1185">Reference proteome</keyword>
<feature type="transmembrane region" description="Helical" evidence="1">
    <location>
        <begin position="20"/>
        <end position="41"/>
    </location>
</feature>
<keyword evidence="1" id="KW-0812">Transmembrane</keyword>
<dbReference type="EMBL" id="CM001403">
    <property type="protein sequence ID" value="EHQ26931.1"/>
    <property type="molecule type" value="Genomic_DNA"/>
</dbReference>
<dbReference type="RefSeq" id="WP_008507171.1">
    <property type="nucleotide sequence ID" value="NZ_CM001403.1"/>
</dbReference>